<dbReference type="HOGENOM" id="CLU_3102928_0_0_6"/>
<reference evidence="1 2" key="1">
    <citation type="journal article" date="2012" name="J. Bacteriol.">
        <title>Complete Genome Sequence of the BTEX-Degrading Bacterium Pseudoxanthomonas spadix BD-a59.</title>
        <authorList>
            <person name="Lee S.H."/>
            <person name="Jin H.M."/>
            <person name="Lee H.J."/>
            <person name="Kim J.M."/>
            <person name="Jeon C.O."/>
        </authorList>
    </citation>
    <scope>NUCLEOTIDE SEQUENCE [LARGE SCALE GENOMIC DNA]</scope>
    <source>
        <strain evidence="1 2">BD-a59</strain>
    </source>
</reference>
<dbReference type="KEGG" id="psd:DSC_07735"/>
<sequence>MCRKLLTGVDPPCGLADGQVGAHDNTEAIIRVMNEAGIAAKAFRTDGGNEK</sequence>
<dbReference type="EMBL" id="CP003093">
    <property type="protein sequence ID" value="AER56198.1"/>
    <property type="molecule type" value="Genomic_DNA"/>
</dbReference>
<gene>
    <name evidence="1" type="ordered locus">DSC_07735</name>
</gene>
<protein>
    <submittedName>
        <fullName evidence="1">Uncharacterized protein</fullName>
    </submittedName>
</protein>
<organism evidence="1 2">
    <name type="scientific">Pseudoxanthomonas spadix (strain BD-a59)</name>
    <dbReference type="NCBI Taxonomy" id="1045855"/>
    <lineage>
        <taxon>Bacteria</taxon>
        <taxon>Pseudomonadati</taxon>
        <taxon>Pseudomonadota</taxon>
        <taxon>Gammaproteobacteria</taxon>
        <taxon>Lysobacterales</taxon>
        <taxon>Lysobacteraceae</taxon>
        <taxon>Pseudoxanthomonas</taxon>
    </lineage>
</organism>
<dbReference type="STRING" id="1045855.DSC_07735"/>
<keyword evidence="2" id="KW-1185">Reference proteome</keyword>
<accession>G7UTU5</accession>
<evidence type="ECO:0000313" key="1">
    <source>
        <dbReference type="EMBL" id="AER56198.1"/>
    </source>
</evidence>
<dbReference type="AlphaFoldDB" id="G7UTU5"/>
<dbReference type="Proteomes" id="UP000005870">
    <property type="component" value="Chromosome"/>
</dbReference>
<evidence type="ECO:0000313" key="2">
    <source>
        <dbReference type="Proteomes" id="UP000005870"/>
    </source>
</evidence>
<proteinExistence type="predicted"/>
<name>G7UTU5_PSEUP</name>